<keyword evidence="2" id="KW-0238">DNA-binding</keyword>
<dbReference type="SUPFAM" id="SSF47413">
    <property type="entry name" value="lambda repressor-like DNA-binding domains"/>
    <property type="match status" value="1"/>
</dbReference>
<dbReference type="InterPro" id="IPR010982">
    <property type="entry name" value="Lambda_DNA-bd_dom_sf"/>
</dbReference>
<dbReference type="OrthoDB" id="234496at2"/>
<organism evidence="5 6">
    <name type="scientific">Hyphomonas adhaerens MHS-3</name>
    <dbReference type="NCBI Taxonomy" id="1280949"/>
    <lineage>
        <taxon>Bacteria</taxon>
        <taxon>Pseudomonadati</taxon>
        <taxon>Pseudomonadota</taxon>
        <taxon>Alphaproteobacteria</taxon>
        <taxon>Hyphomonadales</taxon>
        <taxon>Hyphomonadaceae</taxon>
        <taxon>Hyphomonas</taxon>
    </lineage>
</organism>
<evidence type="ECO:0000313" key="6">
    <source>
        <dbReference type="Proteomes" id="UP000027446"/>
    </source>
</evidence>
<evidence type="ECO:0000256" key="2">
    <source>
        <dbReference type="ARBA" id="ARBA00023125"/>
    </source>
</evidence>
<dbReference type="Gene3D" id="1.10.260.40">
    <property type="entry name" value="lambda repressor-like DNA-binding domains"/>
    <property type="match status" value="1"/>
</dbReference>
<dbReference type="PANTHER" id="PTHR30146">
    <property type="entry name" value="LACI-RELATED TRANSCRIPTIONAL REPRESSOR"/>
    <property type="match status" value="1"/>
</dbReference>
<dbReference type="EMBL" id="ARYH01000002">
    <property type="protein sequence ID" value="KCZ83709.1"/>
    <property type="molecule type" value="Genomic_DNA"/>
</dbReference>
<dbReference type="PROSITE" id="PS50932">
    <property type="entry name" value="HTH_LACI_2"/>
    <property type="match status" value="1"/>
</dbReference>
<dbReference type="PROSITE" id="PS00356">
    <property type="entry name" value="HTH_LACI_1"/>
    <property type="match status" value="1"/>
</dbReference>
<protein>
    <submittedName>
        <fullName evidence="5">LacI family transcription regulator</fullName>
    </submittedName>
</protein>
<comment type="caution">
    <text evidence="5">The sequence shown here is derived from an EMBL/GenBank/DDBJ whole genome shotgun (WGS) entry which is preliminary data.</text>
</comment>
<reference evidence="5 6" key="1">
    <citation type="journal article" date="2014" name="Antonie Van Leeuwenhoek">
        <title>Hyphomonas beringensis sp. nov. and Hyphomonas chukchiensis sp. nov., isolated from surface seawater of the Bering Sea and Chukchi Sea.</title>
        <authorList>
            <person name="Li C."/>
            <person name="Lai Q."/>
            <person name="Li G."/>
            <person name="Dong C."/>
            <person name="Wang J."/>
            <person name="Liao Y."/>
            <person name="Shao Z."/>
        </authorList>
    </citation>
    <scope>NUCLEOTIDE SEQUENCE [LARGE SCALE GENOMIC DNA]</scope>
    <source>
        <strain evidence="5 6">MHS-3</strain>
    </source>
</reference>
<evidence type="ECO:0000256" key="1">
    <source>
        <dbReference type="ARBA" id="ARBA00023015"/>
    </source>
</evidence>
<dbReference type="InterPro" id="IPR046335">
    <property type="entry name" value="LacI/GalR-like_sensor"/>
</dbReference>
<feature type="domain" description="HTH lacI-type" evidence="4">
    <location>
        <begin position="14"/>
        <end position="68"/>
    </location>
</feature>
<dbReference type="STRING" id="1280949.HAD_13944"/>
<dbReference type="PATRIC" id="fig|1280949.3.peg.2832"/>
<evidence type="ECO:0000313" key="5">
    <source>
        <dbReference type="EMBL" id="KCZ83709.1"/>
    </source>
</evidence>
<dbReference type="PRINTS" id="PR00036">
    <property type="entry name" value="HTHLACI"/>
</dbReference>
<name>A0A069E255_9PROT</name>
<accession>A0A069E255</accession>
<keyword evidence="6" id="KW-1185">Reference proteome</keyword>
<dbReference type="CDD" id="cd01392">
    <property type="entry name" value="HTH_LacI"/>
    <property type="match status" value="1"/>
</dbReference>
<dbReference type="RefSeq" id="WP_051596320.1">
    <property type="nucleotide sequence ID" value="NZ_ARYH01000002.1"/>
</dbReference>
<dbReference type="GO" id="GO:0003700">
    <property type="term" value="F:DNA-binding transcription factor activity"/>
    <property type="evidence" value="ECO:0007669"/>
    <property type="project" value="TreeGrafter"/>
</dbReference>
<gene>
    <name evidence="5" type="ORF">HAD_13944</name>
</gene>
<dbReference type="GO" id="GO:0000976">
    <property type="term" value="F:transcription cis-regulatory region binding"/>
    <property type="evidence" value="ECO:0007669"/>
    <property type="project" value="TreeGrafter"/>
</dbReference>
<dbReference type="eggNOG" id="COG1609">
    <property type="taxonomic scope" value="Bacteria"/>
</dbReference>
<keyword evidence="1" id="KW-0805">Transcription regulation</keyword>
<evidence type="ECO:0000259" key="4">
    <source>
        <dbReference type="PROSITE" id="PS50932"/>
    </source>
</evidence>
<dbReference type="SUPFAM" id="SSF53822">
    <property type="entry name" value="Periplasmic binding protein-like I"/>
    <property type="match status" value="1"/>
</dbReference>
<dbReference type="Pfam" id="PF00356">
    <property type="entry name" value="LacI"/>
    <property type="match status" value="1"/>
</dbReference>
<dbReference type="CDD" id="cd01545">
    <property type="entry name" value="PBP1_SalR"/>
    <property type="match status" value="1"/>
</dbReference>
<dbReference type="SMART" id="SM00354">
    <property type="entry name" value="HTH_LACI"/>
    <property type="match status" value="1"/>
</dbReference>
<keyword evidence="3" id="KW-0804">Transcription</keyword>
<evidence type="ECO:0000256" key="3">
    <source>
        <dbReference type="ARBA" id="ARBA00023163"/>
    </source>
</evidence>
<dbReference type="InterPro" id="IPR028082">
    <property type="entry name" value="Peripla_BP_I"/>
</dbReference>
<dbReference type="AlphaFoldDB" id="A0A069E255"/>
<dbReference type="Proteomes" id="UP000027446">
    <property type="component" value="Unassembled WGS sequence"/>
</dbReference>
<dbReference type="Gene3D" id="3.40.50.2300">
    <property type="match status" value="2"/>
</dbReference>
<sequence>MTQPLPQTGKKQHATIREVAEMAGVSQMTVSRVLNRRESVKTSTRERVDRAIQALNYRPNLMARSLAGGKSLFIGLIFDNPSNNYLGELLVGALNRCREVGHHLVIEDFSASSNEKDIDALIERLGSAGLDGMIVMPPVSEDEFVLARLRAAGLAPVLIAPRETPQDGVSVAIDDVEAADLVTQYLIDRGHQRIAFVAGPTAHSSARRRHMGFTHAMARSGLEMNDALFAQGDYTYRSGMVAGDKFFSLDDPPTAVFASNDDMAAGVIAAAQRCGMRVPDDVSIVGFDDTAIASAMWPQLTTVRQPIAEMGYQAVDLLAKFLGTGEDRNAEHNIVLDVSIVERGTVRRR</sequence>
<dbReference type="Pfam" id="PF13377">
    <property type="entry name" value="Peripla_BP_3"/>
    <property type="match status" value="1"/>
</dbReference>
<dbReference type="InterPro" id="IPR000843">
    <property type="entry name" value="HTH_LacI"/>
</dbReference>
<dbReference type="PANTHER" id="PTHR30146:SF153">
    <property type="entry name" value="LACTOSE OPERON REPRESSOR"/>
    <property type="match status" value="1"/>
</dbReference>
<proteinExistence type="predicted"/>